<dbReference type="GO" id="GO:0016491">
    <property type="term" value="F:oxidoreductase activity"/>
    <property type="evidence" value="ECO:0007669"/>
    <property type="project" value="UniProtKB-KW"/>
</dbReference>
<dbReference type="Gene3D" id="3.50.50.60">
    <property type="entry name" value="FAD/NAD(P)-binding domain"/>
    <property type="match status" value="2"/>
</dbReference>
<dbReference type="GO" id="GO:0016117">
    <property type="term" value="P:carotenoid biosynthetic process"/>
    <property type="evidence" value="ECO:0007669"/>
    <property type="project" value="UniProtKB-KW"/>
</dbReference>
<dbReference type="AlphaFoldDB" id="A0A939IY58"/>
<organism evidence="6 7">
    <name type="scientific">Corynebacterium mendelii</name>
    <dbReference type="NCBI Taxonomy" id="2765362"/>
    <lineage>
        <taxon>Bacteria</taxon>
        <taxon>Bacillati</taxon>
        <taxon>Actinomycetota</taxon>
        <taxon>Actinomycetes</taxon>
        <taxon>Mycobacteriales</taxon>
        <taxon>Corynebacteriaceae</taxon>
        <taxon>Corynebacterium</taxon>
    </lineage>
</organism>
<evidence type="ECO:0000256" key="4">
    <source>
        <dbReference type="RuleBase" id="RU362075"/>
    </source>
</evidence>
<evidence type="ECO:0000256" key="3">
    <source>
        <dbReference type="ARBA" id="ARBA00023002"/>
    </source>
</evidence>
<dbReference type="InterPro" id="IPR014105">
    <property type="entry name" value="Carotenoid/retinoid_OxRdtase"/>
</dbReference>
<accession>A0A939IY58</accession>
<dbReference type="SUPFAM" id="SSF51905">
    <property type="entry name" value="FAD/NAD(P)-binding domain"/>
    <property type="match status" value="1"/>
</dbReference>
<evidence type="ECO:0000256" key="1">
    <source>
        <dbReference type="ARBA" id="ARBA00004829"/>
    </source>
</evidence>
<keyword evidence="2 4" id="KW-0125">Carotenoid biosynthesis</keyword>
<reference evidence="6" key="1">
    <citation type="submission" date="2021-03" db="EMBL/GenBank/DDBJ databases">
        <authorList>
            <person name="Sun Q."/>
        </authorList>
    </citation>
    <scope>NUCLEOTIDE SEQUENCE</scope>
    <source>
        <strain evidence="6">CCM 8862</strain>
    </source>
</reference>
<evidence type="ECO:0000313" key="6">
    <source>
        <dbReference type="EMBL" id="MBN9644332.1"/>
    </source>
</evidence>
<comment type="similarity">
    <text evidence="4">Belongs to the carotenoid/retinoid oxidoreductase family.</text>
</comment>
<dbReference type="InterPro" id="IPR002937">
    <property type="entry name" value="Amino_oxidase"/>
</dbReference>
<keyword evidence="3 4" id="KW-0560">Oxidoreductase</keyword>
<dbReference type="InterPro" id="IPR036188">
    <property type="entry name" value="FAD/NAD-bd_sf"/>
</dbReference>
<dbReference type="Proteomes" id="UP000664332">
    <property type="component" value="Unassembled WGS sequence"/>
</dbReference>
<comment type="pathway">
    <text evidence="1 4">Carotenoid biosynthesis.</text>
</comment>
<dbReference type="Pfam" id="PF01593">
    <property type="entry name" value="Amino_oxidase"/>
    <property type="match status" value="1"/>
</dbReference>
<dbReference type="EMBL" id="JAFLEQ010000011">
    <property type="protein sequence ID" value="MBN9644332.1"/>
    <property type="molecule type" value="Genomic_DNA"/>
</dbReference>
<evidence type="ECO:0000256" key="2">
    <source>
        <dbReference type="ARBA" id="ARBA00022746"/>
    </source>
</evidence>
<gene>
    <name evidence="6" type="primary">crtI</name>
    <name evidence="6" type="ORF">JZY06_06870</name>
</gene>
<keyword evidence="7" id="KW-1185">Reference proteome</keyword>
<protein>
    <submittedName>
        <fullName evidence="6">Phytoene desaturase</fullName>
    </submittedName>
</protein>
<dbReference type="RefSeq" id="WP_207278820.1">
    <property type="nucleotide sequence ID" value="NZ_JAFLEQ010000011.1"/>
</dbReference>
<dbReference type="PANTHER" id="PTHR43734">
    <property type="entry name" value="PHYTOENE DESATURASE"/>
    <property type="match status" value="1"/>
</dbReference>
<evidence type="ECO:0000313" key="7">
    <source>
        <dbReference type="Proteomes" id="UP000664332"/>
    </source>
</evidence>
<evidence type="ECO:0000259" key="5">
    <source>
        <dbReference type="Pfam" id="PF01593"/>
    </source>
</evidence>
<dbReference type="NCBIfam" id="TIGR02734">
    <property type="entry name" value="crtI_fam"/>
    <property type="match status" value="1"/>
</dbReference>
<proteinExistence type="inferred from homology"/>
<name>A0A939IY58_9CORY</name>
<comment type="caution">
    <text evidence="6">The sequence shown here is derived from an EMBL/GenBank/DDBJ whole genome shotgun (WGS) entry which is preliminary data.</text>
</comment>
<dbReference type="PANTHER" id="PTHR43734:SF1">
    <property type="entry name" value="PHYTOENE DESATURASE"/>
    <property type="match status" value="1"/>
</dbReference>
<sequence>MATPQHTDPSHTKVVVIGAGCAGLATSALLAKLGYEVTCIDRTDTIGGRAFSLATDQAEGFRWDAGPSWYLMPDAFDHFFAMMGTSTDEQLDCPMLDPAYRIYPEHGGMLDVPNGKDKVVGLFESIEPGSGEKLRDYLDSAADAYDIAVRRFLYTTFSSVKQIVTGEVVAKSPQLATLLTTSMKDFAERYVHDTRLLQILTYPAVFLSTRPSAAPSLYHLMSHADLTQGVRYPMGGFTAVMDSMHRLAEQHGATFRLSTEALAITTTPSAAPYAGPLQRAADRLGRIPGPWSRLRHPVADATGVRVRSADGAIVHLPADIVVSCADLHHTETALVPAGYRTFPESWWGSRDPGPSTVLVYLGVKGQLPQLAHHTLLFSDDWTTDFRIVYDRIGDGLPRSSSIYISTPSKTDPGVAPDGHENLFVLIPVPADPNLGHGSVFSGTGSPLVEDIADAAIAQIAQWADIPDLADRIVHRFTAGPADFADRYHAFRGGSIGPAHTLAQSAFFRGANQSARIGNLYYAGGTTVPGVGIPMCLISAENVVKRLRGDLTPDRLEEPLSAPPGGRAAAGR</sequence>
<feature type="domain" description="Amine oxidase" evidence="5">
    <location>
        <begin position="22"/>
        <end position="545"/>
    </location>
</feature>